<dbReference type="PROSITE" id="PS51733">
    <property type="entry name" value="BPL_LPL_CATALYTIC"/>
    <property type="match status" value="1"/>
</dbReference>
<dbReference type="EC" id="2.3.1.181" evidence="3"/>
<evidence type="ECO:0000256" key="2">
    <source>
        <dbReference type="ARBA" id="ARBA00007907"/>
    </source>
</evidence>
<name>A0AAI9TNF1_PENTH</name>
<reference evidence="8" key="2">
    <citation type="journal article" date="2016" name="Fungal Biol.">
        <title>Ochratoxin A production by Penicillium thymicola.</title>
        <authorList>
            <person name="Nguyen H.D.T."/>
            <person name="McMullin D.R."/>
            <person name="Ponomareva E."/>
            <person name="Riley R."/>
            <person name="Pomraning K.R."/>
            <person name="Baker S.E."/>
            <person name="Seifert K.A."/>
        </authorList>
    </citation>
    <scope>NUCLEOTIDE SEQUENCE</scope>
    <source>
        <strain evidence="8">DAOM 180753</strain>
    </source>
</reference>
<proteinExistence type="inferred from homology"/>
<evidence type="ECO:0000313" key="8">
    <source>
        <dbReference type="EMBL" id="KAJ9490434.1"/>
    </source>
</evidence>
<keyword evidence="9" id="KW-1185">Reference proteome</keyword>
<keyword evidence="4" id="KW-0808">Transferase</keyword>
<protein>
    <recommendedName>
        <fullName evidence="3">lipoyl(octanoyl) transferase</fullName>
        <ecNumber evidence="3">2.3.1.181</ecNumber>
    </recommendedName>
</protein>
<dbReference type="Gene3D" id="3.30.930.10">
    <property type="entry name" value="Bira Bifunctional Protein, Domain 2"/>
    <property type="match status" value="1"/>
</dbReference>
<dbReference type="InterPro" id="IPR020605">
    <property type="entry name" value="Octanoyltransferase_CS"/>
</dbReference>
<evidence type="ECO:0000256" key="4">
    <source>
        <dbReference type="ARBA" id="ARBA00022679"/>
    </source>
</evidence>
<dbReference type="Proteomes" id="UP001227192">
    <property type="component" value="Unassembled WGS sequence"/>
</dbReference>
<comment type="similarity">
    <text evidence="2">Belongs to the LipB family.</text>
</comment>
<feature type="compositionally biased region" description="Polar residues" evidence="6">
    <location>
        <begin position="104"/>
        <end position="120"/>
    </location>
</feature>
<dbReference type="InterPro" id="IPR000544">
    <property type="entry name" value="Octanoyltransferase"/>
</dbReference>
<evidence type="ECO:0000313" key="9">
    <source>
        <dbReference type="Proteomes" id="UP001227192"/>
    </source>
</evidence>
<dbReference type="EMBL" id="LACB01000057">
    <property type="protein sequence ID" value="KAJ9490434.1"/>
    <property type="molecule type" value="Genomic_DNA"/>
</dbReference>
<feature type="domain" description="BPL/LPL catalytic" evidence="7">
    <location>
        <begin position="124"/>
        <end position="340"/>
    </location>
</feature>
<reference evidence="8" key="1">
    <citation type="submission" date="2015-06" db="EMBL/GenBank/DDBJ databases">
        <authorList>
            <person name="Nguyen H."/>
        </authorList>
    </citation>
    <scope>NUCLEOTIDE SEQUENCE</scope>
    <source>
        <strain evidence="8">DAOM 180753</strain>
    </source>
</reference>
<sequence>MNIDRDRRGPPLINPYRSELAASPQQPTSYAAENATFLPEPYNALRYPIPIHQRPQLYLTTKNPPKMRLAHLHLPHTTPFSRVSHIQQALTTRLLTHKKLASPGSISSQEPNNPSATLSKTPPPPPDPTIITFTPNPVYTTGRRDLPPSNTSPPSTSNPVLSLPPALEPIRSLFTPHGNQPARAEYHPTLRGGQTTYHGPGQMVAYTILDLKRLGLTPRCHIRVLENSVIDLLNSYGVKGFTTEDPGVWVKPIAESESGSGSQPRKITAVGVHLRRNISSFGIGLNVTDEPMWFFKQIVACGLEGKEATSLQGVGVPGLEVGDVAAAFVEKFVSRVNADFTCGENAHGESIDEVYRVREEDLLNDV</sequence>
<dbReference type="AlphaFoldDB" id="A0AAI9TNF1"/>
<evidence type="ECO:0000256" key="1">
    <source>
        <dbReference type="ARBA" id="ARBA00004821"/>
    </source>
</evidence>
<organism evidence="8 9">
    <name type="scientific">Penicillium thymicola</name>
    <dbReference type="NCBI Taxonomy" id="293382"/>
    <lineage>
        <taxon>Eukaryota</taxon>
        <taxon>Fungi</taxon>
        <taxon>Dikarya</taxon>
        <taxon>Ascomycota</taxon>
        <taxon>Pezizomycotina</taxon>
        <taxon>Eurotiomycetes</taxon>
        <taxon>Eurotiomycetidae</taxon>
        <taxon>Eurotiales</taxon>
        <taxon>Aspergillaceae</taxon>
        <taxon>Penicillium</taxon>
    </lineage>
</organism>
<dbReference type="PANTHER" id="PTHR10993:SF7">
    <property type="entry name" value="LIPOYLTRANSFERASE 2, MITOCHONDRIAL-RELATED"/>
    <property type="match status" value="1"/>
</dbReference>
<dbReference type="NCBIfam" id="TIGR00214">
    <property type="entry name" value="lipB"/>
    <property type="match status" value="1"/>
</dbReference>
<feature type="region of interest" description="Disordered" evidence="6">
    <location>
        <begin position="1"/>
        <end position="27"/>
    </location>
</feature>
<dbReference type="InterPro" id="IPR004143">
    <property type="entry name" value="BPL_LPL_catalytic"/>
</dbReference>
<evidence type="ECO:0000256" key="3">
    <source>
        <dbReference type="ARBA" id="ARBA00012334"/>
    </source>
</evidence>
<accession>A0AAI9TNF1</accession>
<dbReference type="FunFam" id="3.30.930.10:FF:000108">
    <property type="entry name" value="Octanoyltransferase"/>
    <property type="match status" value="1"/>
</dbReference>
<dbReference type="Pfam" id="PF21948">
    <property type="entry name" value="LplA-B_cat"/>
    <property type="match status" value="1"/>
</dbReference>
<dbReference type="PANTHER" id="PTHR10993">
    <property type="entry name" value="OCTANOYLTRANSFERASE"/>
    <property type="match status" value="1"/>
</dbReference>
<evidence type="ECO:0000256" key="5">
    <source>
        <dbReference type="ARBA" id="ARBA00023315"/>
    </source>
</evidence>
<dbReference type="GO" id="GO:0033819">
    <property type="term" value="F:lipoyl(octanoyl) transferase activity"/>
    <property type="evidence" value="ECO:0007669"/>
    <property type="project" value="UniProtKB-EC"/>
</dbReference>
<gene>
    <name evidence="8" type="ORF">VN97_g2834</name>
</gene>
<dbReference type="PROSITE" id="PS01313">
    <property type="entry name" value="LIPB"/>
    <property type="match status" value="1"/>
</dbReference>
<dbReference type="SUPFAM" id="SSF55681">
    <property type="entry name" value="Class II aaRS and biotin synthetases"/>
    <property type="match status" value="1"/>
</dbReference>
<feature type="compositionally biased region" description="Low complexity" evidence="6">
    <location>
        <begin position="147"/>
        <end position="164"/>
    </location>
</feature>
<comment type="pathway">
    <text evidence="1">Protein modification; protein lipoylation via endogenous pathway; protein N(6)-(lipoyl)lysine from octanoyl-[acyl-carrier-protein]: step 1/2.</text>
</comment>
<dbReference type="GO" id="GO:0009249">
    <property type="term" value="P:protein lipoylation"/>
    <property type="evidence" value="ECO:0007669"/>
    <property type="project" value="InterPro"/>
</dbReference>
<keyword evidence="5" id="KW-0012">Acyltransferase</keyword>
<dbReference type="InterPro" id="IPR045864">
    <property type="entry name" value="aa-tRNA-synth_II/BPL/LPL"/>
</dbReference>
<comment type="caution">
    <text evidence="8">The sequence shown here is derived from an EMBL/GenBank/DDBJ whole genome shotgun (WGS) entry which is preliminary data.</text>
</comment>
<evidence type="ECO:0000256" key="6">
    <source>
        <dbReference type="SAM" id="MobiDB-lite"/>
    </source>
</evidence>
<evidence type="ECO:0000259" key="7">
    <source>
        <dbReference type="PROSITE" id="PS51733"/>
    </source>
</evidence>
<feature type="region of interest" description="Disordered" evidence="6">
    <location>
        <begin position="101"/>
        <end position="164"/>
    </location>
</feature>